<accession>A0ABT3PIJ6</accession>
<dbReference type="RefSeq" id="WP_265764416.1">
    <property type="nucleotide sequence ID" value="NZ_JAGGJA010000001.1"/>
</dbReference>
<keyword evidence="4" id="KW-1185">Reference proteome</keyword>
<dbReference type="EMBL" id="JAGGJA010000001">
    <property type="protein sequence ID" value="MCW9705755.1"/>
    <property type="molecule type" value="Genomic_DNA"/>
</dbReference>
<dbReference type="InterPro" id="IPR034660">
    <property type="entry name" value="DinB/YfiT-like"/>
</dbReference>
<sequence length="155" mass="18011">MSQKDQLLRLFTYDMWANDQILLTLQEHLNFPESDKAVAYYSHIAGSQEHWHARIKGSASDKIEIWPDYGLPTALQKLKTLAEKWEVLIESNDPYFNRKIHYQNSKGQKYATPLADILQHIVIHGQHHRAQIAQLLRNAKITPPGTDFIYFSRAN</sequence>
<gene>
    <name evidence="3" type="ORF">J6I44_02760</name>
</gene>
<evidence type="ECO:0000256" key="1">
    <source>
        <dbReference type="ARBA" id="ARBA00008635"/>
    </source>
</evidence>
<dbReference type="PANTHER" id="PTHR37302">
    <property type="entry name" value="SLR1116 PROTEIN"/>
    <property type="match status" value="1"/>
</dbReference>
<dbReference type="PANTHER" id="PTHR37302:SF3">
    <property type="entry name" value="DAMAGE-INDUCIBLE PROTEIN DINB"/>
    <property type="match status" value="1"/>
</dbReference>
<evidence type="ECO:0000256" key="2">
    <source>
        <dbReference type="ARBA" id="ARBA00022723"/>
    </source>
</evidence>
<dbReference type="Gene3D" id="1.20.120.450">
    <property type="entry name" value="dinb family like domain"/>
    <property type="match status" value="1"/>
</dbReference>
<dbReference type="Proteomes" id="UP001207918">
    <property type="component" value="Unassembled WGS sequence"/>
</dbReference>
<comment type="similarity">
    <text evidence="1">Belongs to the DinB family.</text>
</comment>
<keyword evidence="2" id="KW-0479">Metal-binding</keyword>
<reference evidence="3 4" key="1">
    <citation type="submission" date="2021-03" db="EMBL/GenBank/DDBJ databases">
        <title>Aliifodinibius sp. nov., a new bacterium isolated from saline soil.</title>
        <authorList>
            <person name="Galisteo C."/>
            <person name="De La Haba R."/>
            <person name="Sanchez-Porro C."/>
            <person name="Ventosa A."/>
        </authorList>
    </citation>
    <scope>NUCLEOTIDE SEQUENCE [LARGE SCALE GENOMIC DNA]</scope>
    <source>
        <strain evidence="3 4">1BSP15-2V2</strain>
    </source>
</reference>
<proteinExistence type="inferred from homology"/>
<protein>
    <submittedName>
        <fullName evidence="3">DinB family protein</fullName>
    </submittedName>
</protein>
<comment type="caution">
    <text evidence="3">The sequence shown here is derived from an EMBL/GenBank/DDBJ whole genome shotgun (WGS) entry which is preliminary data.</text>
</comment>
<name>A0ABT3PIJ6_9BACT</name>
<dbReference type="SUPFAM" id="SSF109854">
    <property type="entry name" value="DinB/YfiT-like putative metalloenzymes"/>
    <property type="match status" value="1"/>
</dbReference>
<dbReference type="InterPro" id="IPR007837">
    <property type="entry name" value="DinB"/>
</dbReference>
<evidence type="ECO:0000313" key="4">
    <source>
        <dbReference type="Proteomes" id="UP001207918"/>
    </source>
</evidence>
<evidence type="ECO:0000313" key="3">
    <source>
        <dbReference type="EMBL" id="MCW9705755.1"/>
    </source>
</evidence>
<dbReference type="Pfam" id="PF05163">
    <property type="entry name" value="DinB"/>
    <property type="match status" value="1"/>
</dbReference>
<organism evidence="3 4">
    <name type="scientific">Fodinibius salsisoli</name>
    <dbReference type="NCBI Taxonomy" id="2820877"/>
    <lineage>
        <taxon>Bacteria</taxon>
        <taxon>Pseudomonadati</taxon>
        <taxon>Balneolota</taxon>
        <taxon>Balneolia</taxon>
        <taxon>Balneolales</taxon>
        <taxon>Balneolaceae</taxon>
        <taxon>Fodinibius</taxon>
    </lineage>
</organism>